<evidence type="ECO:0000256" key="6">
    <source>
        <dbReference type="ARBA" id="ARBA00022748"/>
    </source>
</evidence>
<evidence type="ECO:0000256" key="2">
    <source>
        <dbReference type="ARBA" id="ARBA00004141"/>
    </source>
</evidence>
<feature type="transmembrane region" description="Helical" evidence="9">
    <location>
        <begin position="70"/>
        <end position="90"/>
    </location>
</feature>
<keyword evidence="8 9" id="KW-0472">Membrane</keyword>
<evidence type="ECO:0000313" key="12">
    <source>
        <dbReference type="Proteomes" id="UP000003704"/>
    </source>
</evidence>
<comment type="function">
    <text evidence="1 9">Required for the export of heme to the periplasm for the biogenesis of c-type cytochromes.</text>
</comment>
<dbReference type="STRING" id="1172194.WQQ_07140"/>
<evidence type="ECO:0000256" key="8">
    <source>
        <dbReference type="ARBA" id="ARBA00023136"/>
    </source>
</evidence>
<dbReference type="NCBIfam" id="TIGR01191">
    <property type="entry name" value="ccmC"/>
    <property type="match status" value="1"/>
</dbReference>
<dbReference type="GO" id="GO:0020037">
    <property type="term" value="F:heme binding"/>
    <property type="evidence" value="ECO:0007669"/>
    <property type="project" value="InterPro"/>
</dbReference>
<feature type="transmembrane region" description="Helical" evidence="9">
    <location>
        <begin position="207"/>
        <end position="227"/>
    </location>
</feature>
<dbReference type="InterPro" id="IPR045062">
    <property type="entry name" value="Cyt_c_biogenesis_CcsA/CcmC"/>
</dbReference>
<dbReference type="Proteomes" id="UP000003704">
    <property type="component" value="Unassembled WGS sequence"/>
</dbReference>
<keyword evidence="12" id="KW-1185">Reference proteome</keyword>
<sequence>MARSALDWTWFHRLASPPAFYRLADRWAPRLAIASALLIGYGLVGGLVLAPADYQQGEAFRIIYVHVPAAWLSLFGYSAMASAAFVAIIWRIKLAECVVVCAAPVGASFTALALVTGMLWGKPMWGAYWVWDARLTSELVLLFLYLGVIALNQSFEDPRTAARACGLLALVGVVNVPIVHYSVEWWNSLHQGPTVSKIGKPSIAADMLWPLLSMSVGCMTFFAWAVIRRVQNELLLRERHSSWVRERMLSFDV</sequence>
<dbReference type="InterPro" id="IPR003557">
    <property type="entry name" value="Cyt_c_biogenesis_CcmC"/>
</dbReference>
<dbReference type="OrthoDB" id="9778550at2"/>
<name>I7ZFV6_9GAMM</name>
<evidence type="ECO:0000256" key="9">
    <source>
        <dbReference type="RuleBase" id="RU364092"/>
    </source>
</evidence>
<dbReference type="GO" id="GO:0015232">
    <property type="term" value="F:heme transmembrane transporter activity"/>
    <property type="evidence" value="ECO:0007669"/>
    <property type="project" value="InterPro"/>
</dbReference>
<evidence type="ECO:0000313" key="11">
    <source>
        <dbReference type="EMBL" id="EIT70577.1"/>
    </source>
</evidence>
<proteinExistence type="inferred from homology"/>
<feature type="transmembrane region" description="Helical" evidence="9">
    <location>
        <begin position="133"/>
        <end position="152"/>
    </location>
</feature>
<organism evidence="11 12">
    <name type="scientific">Hydrocarboniphaga effusa AP103</name>
    <dbReference type="NCBI Taxonomy" id="1172194"/>
    <lineage>
        <taxon>Bacteria</taxon>
        <taxon>Pseudomonadati</taxon>
        <taxon>Pseudomonadota</taxon>
        <taxon>Gammaproteobacteria</taxon>
        <taxon>Nevskiales</taxon>
        <taxon>Nevskiaceae</taxon>
        <taxon>Hydrocarboniphaga</taxon>
    </lineage>
</organism>
<keyword evidence="7 9" id="KW-1133">Transmembrane helix</keyword>
<keyword evidence="9" id="KW-0813">Transport</keyword>
<accession>I7ZFV6</accession>
<dbReference type="AlphaFoldDB" id="I7ZFV6"/>
<dbReference type="RefSeq" id="WP_007183670.1">
    <property type="nucleotide sequence ID" value="NZ_AKGD01000001.1"/>
</dbReference>
<dbReference type="Pfam" id="PF01578">
    <property type="entry name" value="Cytochrom_C_asm"/>
    <property type="match status" value="1"/>
</dbReference>
<keyword evidence="9" id="KW-1003">Cell membrane</keyword>
<feature type="transmembrane region" description="Helical" evidence="9">
    <location>
        <begin position="97"/>
        <end position="121"/>
    </location>
</feature>
<gene>
    <name evidence="9" type="primary">ccmC</name>
    <name evidence="11" type="ORF">WQQ_07140</name>
</gene>
<dbReference type="PANTHER" id="PTHR30071">
    <property type="entry name" value="HEME EXPORTER PROTEIN C"/>
    <property type="match status" value="1"/>
</dbReference>
<evidence type="ECO:0000256" key="4">
    <source>
        <dbReference type="ARBA" id="ARBA00016463"/>
    </source>
</evidence>
<feature type="domain" description="Cytochrome c assembly protein" evidence="10">
    <location>
        <begin position="32"/>
        <end position="190"/>
    </location>
</feature>
<comment type="similarity">
    <text evidence="3 9">Belongs to the CcmC/CycZ/HelC family.</text>
</comment>
<keyword evidence="5 9" id="KW-0812">Transmembrane</keyword>
<comment type="subcellular location">
    <subcellularLocation>
        <location evidence="9">Cell inner membrane</location>
    </subcellularLocation>
    <subcellularLocation>
        <location evidence="2">Membrane</location>
        <topology evidence="2">Multi-pass membrane protein</topology>
    </subcellularLocation>
</comment>
<reference evidence="11 12" key="1">
    <citation type="journal article" date="2012" name="J. Bacteriol.">
        <title>Genome Sequence of n-Alkane-Degrading Hydrocarboniphaga effusa Strain AP103T (ATCC BAA-332T).</title>
        <authorList>
            <person name="Chang H.K."/>
            <person name="Zylstra G.J."/>
            <person name="Chae J.C."/>
        </authorList>
    </citation>
    <scope>NUCLEOTIDE SEQUENCE [LARGE SCALE GENOMIC DNA]</scope>
    <source>
        <strain evidence="11 12">AP103</strain>
    </source>
</reference>
<feature type="transmembrane region" description="Helical" evidence="9">
    <location>
        <begin position="31"/>
        <end position="50"/>
    </location>
</feature>
<dbReference type="GO" id="GO:0005886">
    <property type="term" value="C:plasma membrane"/>
    <property type="evidence" value="ECO:0007669"/>
    <property type="project" value="UniProtKB-SubCell"/>
</dbReference>
<feature type="transmembrane region" description="Helical" evidence="9">
    <location>
        <begin position="164"/>
        <end position="183"/>
    </location>
</feature>
<keyword evidence="6 9" id="KW-0201">Cytochrome c-type biogenesis</keyword>
<dbReference type="InterPro" id="IPR002541">
    <property type="entry name" value="Cyt_c_assembly"/>
</dbReference>
<dbReference type="EMBL" id="AKGD01000001">
    <property type="protein sequence ID" value="EIT70577.1"/>
    <property type="molecule type" value="Genomic_DNA"/>
</dbReference>
<evidence type="ECO:0000256" key="3">
    <source>
        <dbReference type="ARBA" id="ARBA00005840"/>
    </source>
</evidence>
<evidence type="ECO:0000256" key="7">
    <source>
        <dbReference type="ARBA" id="ARBA00022989"/>
    </source>
</evidence>
<keyword evidence="9" id="KW-0997">Cell inner membrane</keyword>
<protein>
    <recommendedName>
        <fullName evidence="4 9">Heme exporter protein C</fullName>
    </recommendedName>
    <alternativeName>
        <fullName evidence="9">Cytochrome c-type biogenesis protein</fullName>
    </alternativeName>
</protein>
<evidence type="ECO:0000259" key="10">
    <source>
        <dbReference type="Pfam" id="PF01578"/>
    </source>
</evidence>
<dbReference type="GO" id="GO:0017004">
    <property type="term" value="P:cytochrome complex assembly"/>
    <property type="evidence" value="ECO:0007669"/>
    <property type="project" value="UniProtKB-KW"/>
</dbReference>
<evidence type="ECO:0000256" key="1">
    <source>
        <dbReference type="ARBA" id="ARBA00002442"/>
    </source>
</evidence>
<evidence type="ECO:0000256" key="5">
    <source>
        <dbReference type="ARBA" id="ARBA00022692"/>
    </source>
</evidence>
<dbReference type="PATRIC" id="fig|1172194.4.peg.680"/>
<comment type="caution">
    <text evidence="11">The sequence shown here is derived from an EMBL/GenBank/DDBJ whole genome shotgun (WGS) entry which is preliminary data.</text>
</comment>
<dbReference type="PANTHER" id="PTHR30071:SF1">
    <property type="entry name" value="CYTOCHROME B_B6 PROTEIN-RELATED"/>
    <property type="match status" value="1"/>
</dbReference>
<dbReference type="PRINTS" id="PR01386">
    <property type="entry name" value="CCMCBIOGNSIS"/>
</dbReference>